<organism evidence="2 3">
    <name type="scientific">Streptomyces tubercidicus</name>
    <dbReference type="NCBI Taxonomy" id="47759"/>
    <lineage>
        <taxon>Bacteria</taxon>
        <taxon>Bacillati</taxon>
        <taxon>Actinomycetota</taxon>
        <taxon>Actinomycetes</taxon>
        <taxon>Kitasatosporales</taxon>
        <taxon>Streptomycetaceae</taxon>
        <taxon>Streptomyces</taxon>
    </lineage>
</organism>
<feature type="compositionally biased region" description="Pro residues" evidence="1">
    <location>
        <begin position="18"/>
        <end position="33"/>
    </location>
</feature>
<name>A0A640UK20_9ACTN</name>
<dbReference type="AlphaFoldDB" id="A0A640UK20"/>
<sequence length="95" mass="10267">MPTTAMRLGVRERWATPGRPPGTAPGPDPVPPPVRRRTAHRDHANLTPTPLVSLSFRSVRNPNQLNSASVGIMTAGKVTESASGVPYQVKLITYR</sequence>
<comment type="caution">
    <text evidence="2">The sequence shown here is derived from an EMBL/GenBank/DDBJ whole genome shotgun (WGS) entry which is preliminary data.</text>
</comment>
<proteinExistence type="predicted"/>
<feature type="region of interest" description="Disordered" evidence="1">
    <location>
        <begin position="1"/>
        <end position="48"/>
    </location>
</feature>
<evidence type="ECO:0000256" key="1">
    <source>
        <dbReference type="SAM" id="MobiDB-lite"/>
    </source>
</evidence>
<evidence type="ECO:0000313" key="2">
    <source>
        <dbReference type="EMBL" id="GFE35674.1"/>
    </source>
</evidence>
<evidence type="ECO:0000313" key="3">
    <source>
        <dbReference type="Proteomes" id="UP000431826"/>
    </source>
</evidence>
<protein>
    <submittedName>
        <fullName evidence="2">Uncharacterized protein</fullName>
    </submittedName>
</protein>
<dbReference type="Proteomes" id="UP000431826">
    <property type="component" value="Unassembled WGS sequence"/>
</dbReference>
<dbReference type="EMBL" id="BLIR01000001">
    <property type="protein sequence ID" value="GFE35674.1"/>
    <property type="molecule type" value="Genomic_DNA"/>
</dbReference>
<keyword evidence="3" id="KW-1185">Reference proteome</keyword>
<gene>
    <name evidence="2" type="ORF">Stube_03470</name>
</gene>
<reference evidence="2 3" key="1">
    <citation type="submission" date="2019-12" db="EMBL/GenBank/DDBJ databases">
        <title>Whole genome shotgun sequence of Streptomyces tubercidicus NBRC 13090.</title>
        <authorList>
            <person name="Ichikawa N."/>
            <person name="Kimura A."/>
            <person name="Kitahashi Y."/>
            <person name="Komaki H."/>
            <person name="Tamura T."/>
        </authorList>
    </citation>
    <scope>NUCLEOTIDE SEQUENCE [LARGE SCALE GENOMIC DNA]</scope>
    <source>
        <strain evidence="2 3">NBRC 13090</strain>
    </source>
</reference>
<accession>A0A640UK20</accession>